<keyword evidence="1" id="KW-1133">Transmembrane helix</keyword>
<dbReference type="OrthoDB" id="3357002at2759"/>
<accession>A0A6A6A7D1</accession>
<keyword evidence="1" id="KW-0812">Transmembrane</keyword>
<dbReference type="GeneID" id="54405542"/>
<feature type="transmembrane region" description="Helical" evidence="1">
    <location>
        <begin position="102"/>
        <end position="125"/>
    </location>
</feature>
<dbReference type="Proteomes" id="UP000799771">
    <property type="component" value="Unassembled WGS sequence"/>
</dbReference>
<evidence type="ECO:0000256" key="1">
    <source>
        <dbReference type="SAM" id="Phobius"/>
    </source>
</evidence>
<dbReference type="PANTHER" id="PTHR35184">
    <property type="entry name" value="YALI0C10208P"/>
    <property type="match status" value="1"/>
</dbReference>
<evidence type="ECO:0000313" key="3">
    <source>
        <dbReference type="Proteomes" id="UP000799771"/>
    </source>
</evidence>
<name>A0A6A6A7D1_9PLEO</name>
<feature type="transmembrane region" description="Helical" evidence="1">
    <location>
        <begin position="187"/>
        <end position="207"/>
    </location>
</feature>
<dbReference type="Pfam" id="PF11309">
    <property type="entry name" value="DUF3112"/>
    <property type="match status" value="1"/>
</dbReference>
<dbReference type="AlphaFoldDB" id="A0A6A6A7D1"/>
<dbReference type="RefSeq" id="XP_033522129.1">
    <property type="nucleotide sequence ID" value="XM_033665110.1"/>
</dbReference>
<keyword evidence="3" id="KW-1185">Reference proteome</keyword>
<feature type="transmembrane region" description="Helical" evidence="1">
    <location>
        <begin position="219"/>
        <end position="239"/>
    </location>
</feature>
<feature type="transmembrane region" description="Helical" evidence="1">
    <location>
        <begin position="259"/>
        <end position="280"/>
    </location>
</feature>
<dbReference type="PANTHER" id="PTHR35184:SF1">
    <property type="entry name" value="INTEGRAL MEMBRANE PROTEIN"/>
    <property type="match status" value="1"/>
</dbReference>
<organism evidence="2 3">
    <name type="scientific">Dothidotthia symphoricarpi CBS 119687</name>
    <dbReference type="NCBI Taxonomy" id="1392245"/>
    <lineage>
        <taxon>Eukaryota</taxon>
        <taxon>Fungi</taxon>
        <taxon>Dikarya</taxon>
        <taxon>Ascomycota</taxon>
        <taxon>Pezizomycotina</taxon>
        <taxon>Dothideomycetes</taxon>
        <taxon>Pleosporomycetidae</taxon>
        <taxon>Pleosporales</taxon>
        <taxon>Dothidotthiaceae</taxon>
        <taxon>Dothidotthia</taxon>
    </lineage>
</organism>
<evidence type="ECO:0008006" key="4">
    <source>
        <dbReference type="Google" id="ProtNLM"/>
    </source>
</evidence>
<keyword evidence="1" id="KW-0472">Membrane</keyword>
<feature type="transmembrane region" description="Helical" evidence="1">
    <location>
        <begin position="146"/>
        <end position="167"/>
    </location>
</feature>
<feature type="transmembrane region" description="Helical" evidence="1">
    <location>
        <begin position="69"/>
        <end position="90"/>
    </location>
</feature>
<dbReference type="InterPro" id="IPR021460">
    <property type="entry name" value="DUF3112"/>
</dbReference>
<proteinExistence type="predicted"/>
<evidence type="ECO:0000313" key="2">
    <source>
        <dbReference type="EMBL" id="KAF2127740.1"/>
    </source>
</evidence>
<gene>
    <name evidence="2" type="ORF">P153DRAFT_320188</name>
</gene>
<dbReference type="EMBL" id="ML977510">
    <property type="protein sequence ID" value="KAF2127740.1"/>
    <property type="molecule type" value="Genomic_DNA"/>
</dbReference>
<sequence length="333" mass="36154">MASQGVNAGAGTGQTSSAPYLPTTWALGGLNKRHIDLPITCILLVCYIGSAVTHMTILQLNRKRGHKFLFNGALFGFSMSRIVTCTLRIASICIPRNARLGIAAAIFIAAGVLIIFIINVMWSIRIVRSLHPHFGWHPAVGIAMKVLYVTIGLTLAAVIVATVQSFYTLDTSIRHVDRSLQLYGQTFLAVVSCAPIIILAIAFAIPRRSAPEKFGAGRLRTKVIVLLVGTTLVSMGAWYRCGTSWQTPVPRTQPMPVYFHKAAFYCFIFVNEILTSYLYAIMRVDLRFWIPNGAKGPGDYESCSSVAAVGSLSGSNEEAALEKEGQGVNAQEV</sequence>
<protein>
    <recommendedName>
        <fullName evidence="4">Family c-likeg-protein-coupled receptor protein</fullName>
    </recommendedName>
</protein>
<reference evidence="2" key="1">
    <citation type="journal article" date="2020" name="Stud. Mycol.">
        <title>101 Dothideomycetes genomes: a test case for predicting lifestyles and emergence of pathogens.</title>
        <authorList>
            <person name="Haridas S."/>
            <person name="Albert R."/>
            <person name="Binder M."/>
            <person name="Bloem J."/>
            <person name="Labutti K."/>
            <person name="Salamov A."/>
            <person name="Andreopoulos B."/>
            <person name="Baker S."/>
            <person name="Barry K."/>
            <person name="Bills G."/>
            <person name="Bluhm B."/>
            <person name="Cannon C."/>
            <person name="Castanera R."/>
            <person name="Culley D."/>
            <person name="Daum C."/>
            <person name="Ezra D."/>
            <person name="Gonzalez J."/>
            <person name="Henrissat B."/>
            <person name="Kuo A."/>
            <person name="Liang C."/>
            <person name="Lipzen A."/>
            <person name="Lutzoni F."/>
            <person name="Magnuson J."/>
            <person name="Mondo S."/>
            <person name="Nolan M."/>
            <person name="Ohm R."/>
            <person name="Pangilinan J."/>
            <person name="Park H.-J."/>
            <person name="Ramirez L."/>
            <person name="Alfaro M."/>
            <person name="Sun H."/>
            <person name="Tritt A."/>
            <person name="Yoshinaga Y."/>
            <person name="Zwiers L.-H."/>
            <person name="Turgeon B."/>
            <person name="Goodwin S."/>
            <person name="Spatafora J."/>
            <person name="Crous P."/>
            <person name="Grigoriev I."/>
        </authorList>
    </citation>
    <scope>NUCLEOTIDE SEQUENCE</scope>
    <source>
        <strain evidence="2">CBS 119687</strain>
    </source>
</reference>
<feature type="transmembrane region" description="Helical" evidence="1">
    <location>
        <begin position="37"/>
        <end position="57"/>
    </location>
</feature>